<proteinExistence type="predicted"/>
<sequence length="189" mass="20742">MPTNSAQTLYENQRYELIKQLEEGGHENPEVYLDGAGIPTMGVGFNLQVLKNVIEILSNGFGISDRKLAEDLQAEALVIKSEYDAAIHAYKVANPKPSTMTDTEWSRRAATSALASLNASNSNHMSPQERLDAIFQAAGNTGQFIIQPSATETAAQKIRNIFDVLIEDYEITLSNRIGASTLVNDREII</sequence>
<evidence type="ECO:0000313" key="4">
    <source>
        <dbReference type="Proteomes" id="UP000617555"/>
    </source>
</evidence>
<keyword evidence="4" id="KW-1185">Reference proteome</keyword>
<dbReference type="Proteomes" id="UP000617555">
    <property type="component" value="Unassembled WGS sequence"/>
</dbReference>
<comment type="caution">
    <text evidence="3">The sequence shown here is derived from an EMBL/GenBank/DDBJ whole genome shotgun (WGS) entry which is preliminary data.</text>
</comment>
<name>A0ABQ1JQA3_9GAMM</name>
<keyword evidence="1" id="KW-0929">Antimicrobial</keyword>
<keyword evidence="2" id="KW-0081">Bacteriolytic enzyme</keyword>
<evidence type="ECO:0000313" key="3">
    <source>
        <dbReference type="EMBL" id="GGB73681.1"/>
    </source>
</evidence>
<gene>
    <name evidence="3" type="ORF">GCM10011607_37640</name>
</gene>
<evidence type="ECO:0000256" key="1">
    <source>
        <dbReference type="ARBA" id="ARBA00022529"/>
    </source>
</evidence>
<organism evidence="3 4">
    <name type="scientific">Shewanella inventionis</name>
    <dbReference type="NCBI Taxonomy" id="1738770"/>
    <lineage>
        <taxon>Bacteria</taxon>
        <taxon>Pseudomonadati</taxon>
        <taxon>Pseudomonadota</taxon>
        <taxon>Gammaproteobacteria</taxon>
        <taxon>Alteromonadales</taxon>
        <taxon>Shewanellaceae</taxon>
        <taxon>Shewanella</taxon>
    </lineage>
</organism>
<accession>A0ABQ1JQA3</accession>
<dbReference type="InterPro" id="IPR023347">
    <property type="entry name" value="Lysozyme_dom_sf"/>
</dbReference>
<evidence type="ECO:0000256" key="2">
    <source>
        <dbReference type="ARBA" id="ARBA00022638"/>
    </source>
</evidence>
<dbReference type="Gene3D" id="1.10.530.40">
    <property type="match status" value="1"/>
</dbReference>
<protein>
    <submittedName>
        <fullName evidence="3">Uncharacterized protein</fullName>
    </submittedName>
</protein>
<dbReference type="RefSeq" id="WP_188740837.1">
    <property type="nucleotide sequence ID" value="NZ_BMII01000042.1"/>
</dbReference>
<reference evidence="4" key="1">
    <citation type="journal article" date="2019" name="Int. J. Syst. Evol. Microbiol.">
        <title>The Global Catalogue of Microorganisms (GCM) 10K type strain sequencing project: providing services to taxonomists for standard genome sequencing and annotation.</title>
        <authorList>
            <consortium name="The Broad Institute Genomics Platform"/>
            <consortium name="The Broad Institute Genome Sequencing Center for Infectious Disease"/>
            <person name="Wu L."/>
            <person name="Ma J."/>
        </authorList>
    </citation>
    <scope>NUCLEOTIDE SEQUENCE [LARGE SCALE GENOMIC DNA]</scope>
    <source>
        <strain evidence="4">CGMCC 1.15339</strain>
    </source>
</reference>
<dbReference type="EMBL" id="BMII01000042">
    <property type="protein sequence ID" value="GGB73681.1"/>
    <property type="molecule type" value="Genomic_DNA"/>
</dbReference>